<dbReference type="EMBL" id="MU251651">
    <property type="protein sequence ID" value="KAG9230702.1"/>
    <property type="molecule type" value="Genomic_DNA"/>
</dbReference>
<reference evidence="2" key="1">
    <citation type="journal article" date="2021" name="IMA Fungus">
        <title>Genomic characterization of three marine fungi, including Emericellopsis atlantica sp. nov. with signatures of a generalist lifestyle and marine biomass degradation.</title>
        <authorList>
            <person name="Hagestad O.C."/>
            <person name="Hou L."/>
            <person name="Andersen J.H."/>
            <person name="Hansen E.H."/>
            <person name="Altermark B."/>
            <person name="Li C."/>
            <person name="Kuhnert E."/>
            <person name="Cox R.J."/>
            <person name="Crous P.W."/>
            <person name="Spatafora J.W."/>
            <person name="Lail K."/>
            <person name="Amirebrahimi M."/>
            <person name="Lipzen A."/>
            <person name="Pangilinan J."/>
            <person name="Andreopoulos W."/>
            <person name="Hayes R.D."/>
            <person name="Ng V."/>
            <person name="Grigoriev I.V."/>
            <person name="Jackson S.A."/>
            <person name="Sutton T.D.S."/>
            <person name="Dobson A.D.W."/>
            <person name="Rama T."/>
        </authorList>
    </citation>
    <scope>NUCLEOTIDE SEQUENCE</scope>
    <source>
        <strain evidence="2">TRa018bII</strain>
    </source>
</reference>
<dbReference type="Gene3D" id="3.30.70.100">
    <property type="match status" value="1"/>
</dbReference>
<dbReference type="Proteomes" id="UP000824998">
    <property type="component" value="Unassembled WGS sequence"/>
</dbReference>
<proteinExistence type="predicted"/>
<dbReference type="PANTHER" id="PTHR40257">
    <property type="match status" value="1"/>
</dbReference>
<dbReference type="PANTHER" id="PTHR40257:SF1">
    <property type="entry name" value="DUF1330 DOMAIN-CONTAINING PROTEIN"/>
    <property type="match status" value="1"/>
</dbReference>
<evidence type="ECO:0000256" key="1">
    <source>
        <dbReference type="SAM" id="SignalP"/>
    </source>
</evidence>
<sequence length="258" mass="28132">MPACAIHLLALSCSIPQFLSALRQTELKPLTIAKVIRWIILPSSISTSELLAKNIRWDILLTLPNTSPLPFALASNISHQFTIHGGVPSRLLSSFAEKNQALLHPTTPPPKLTGSLSNPLFSPSSQDLTLSPELHEWISGFGKQEGSGAVSMLNLLAFKPGMHGEYLKYGKAFSESIGSSRGGEAKMVGTVIREPRGDDGWDEVALAHYPSIYHFADMLASEDYQVVNQKHRVPSLRDTCIMCTSELALEDGNDKAKL</sequence>
<feature type="signal peptide" evidence="1">
    <location>
        <begin position="1"/>
        <end position="21"/>
    </location>
</feature>
<gene>
    <name evidence="2" type="ORF">BJ875DRAFT_471468</name>
</gene>
<dbReference type="OrthoDB" id="265717at2759"/>
<organism evidence="2 3">
    <name type="scientific">Amylocarpus encephaloides</name>
    <dbReference type="NCBI Taxonomy" id="45428"/>
    <lineage>
        <taxon>Eukaryota</taxon>
        <taxon>Fungi</taxon>
        <taxon>Dikarya</taxon>
        <taxon>Ascomycota</taxon>
        <taxon>Pezizomycotina</taxon>
        <taxon>Leotiomycetes</taxon>
        <taxon>Helotiales</taxon>
        <taxon>Helotiales incertae sedis</taxon>
        <taxon>Amylocarpus</taxon>
    </lineage>
</organism>
<feature type="chain" id="PRO_5040315843" description="DUF1330 domain-containing protein" evidence="1">
    <location>
        <begin position="22"/>
        <end position="258"/>
    </location>
</feature>
<name>A0A9P7YCI0_9HELO</name>
<evidence type="ECO:0008006" key="4">
    <source>
        <dbReference type="Google" id="ProtNLM"/>
    </source>
</evidence>
<protein>
    <recommendedName>
        <fullName evidence="4">DUF1330 domain-containing protein</fullName>
    </recommendedName>
</protein>
<evidence type="ECO:0000313" key="2">
    <source>
        <dbReference type="EMBL" id="KAG9230702.1"/>
    </source>
</evidence>
<keyword evidence="3" id="KW-1185">Reference proteome</keyword>
<accession>A0A9P7YCI0</accession>
<evidence type="ECO:0000313" key="3">
    <source>
        <dbReference type="Proteomes" id="UP000824998"/>
    </source>
</evidence>
<keyword evidence="1" id="KW-0732">Signal</keyword>
<comment type="caution">
    <text evidence="2">The sequence shown here is derived from an EMBL/GenBank/DDBJ whole genome shotgun (WGS) entry which is preliminary data.</text>
</comment>
<dbReference type="AlphaFoldDB" id="A0A9P7YCI0"/>